<dbReference type="AlphaFoldDB" id="A0A8H5F998"/>
<keyword evidence="3" id="KW-1185">Reference proteome</keyword>
<feature type="transmembrane region" description="Helical" evidence="1">
    <location>
        <begin position="119"/>
        <end position="139"/>
    </location>
</feature>
<accession>A0A8H5F998</accession>
<keyword evidence="1" id="KW-1133">Transmembrane helix</keyword>
<protein>
    <submittedName>
        <fullName evidence="2">Uncharacterized protein</fullName>
    </submittedName>
</protein>
<feature type="transmembrane region" description="Helical" evidence="1">
    <location>
        <begin position="23"/>
        <end position="43"/>
    </location>
</feature>
<reference evidence="2 3" key="1">
    <citation type="journal article" date="2020" name="ISME J.">
        <title>Uncovering the hidden diversity of litter-decomposition mechanisms in mushroom-forming fungi.</title>
        <authorList>
            <person name="Floudas D."/>
            <person name="Bentzer J."/>
            <person name="Ahren D."/>
            <person name="Johansson T."/>
            <person name="Persson P."/>
            <person name="Tunlid A."/>
        </authorList>
    </citation>
    <scope>NUCLEOTIDE SEQUENCE [LARGE SCALE GENOMIC DNA]</scope>
    <source>
        <strain evidence="2 3">CBS 101986</strain>
    </source>
</reference>
<evidence type="ECO:0000313" key="2">
    <source>
        <dbReference type="EMBL" id="KAF5328242.1"/>
    </source>
</evidence>
<feature type="transmembrane region" description="Helical" evidence="1">
    <location>
        <begin position="199"/>
        <end position="222"/>
    </location>
</feature>
<dbReference type="OrthoDB" id="3250682at2759"/>
<comment type="caution">
    <text evidence="2">The sequence shown here is derived from an EMBL/GenBank/DDBJ whole genome shotgun (WGS) entry which is preliminary data.</text>
</comment>
<feature type="transmembrane region" description="Helical" evidence="1">
    <location>
        <begin position="171"/>
        <end position="193"/>
    </location>
</feature>
<gene>
    <name evidence="2" type="ORF">D9619_013407</name>
</gene>
<keyword evidence="1" id="KW-0472">Membrane</keyword>
<feature type="transmembrane region" description="Helical" evidence="1">
    <location>
        <begin position="88"/>
        <end position="107"/>
    </location>
</feature>
<evidence type="ECO:0000313" key="3">
    <source>
        <dbReference type="Proteomes" id="UP000567179"/>
    </source>
</evidence>
<keyword evidence="1" id="KW-0812">Transmembrane</keyword>
<organism evidence="2 3">
    <name type="scientific">Psilocybe cf. subviscida</name>
    <dbReference type="NCBI Taxonomy" id="2480587"/>
    <lineage>
        <taxon>Eukaryota</taxon>
        <taxon>Fungi</taxon>
        <taxon>Dikarya</taxon>
        <taxon>Basidiomycota</taxon>
        <taxon>Agaricomycotina</taxon>
        <taxon>Agaricomycetes</taxon>
        <taxon>Agaricomycetidae</taxon>
        <taxon>Agaricales</taxon>
        <taxon>Agaricineae</taxon>
        <taxon>Strophariaceae</taxon>
        <taxon>Psilocybe</taxon>
    </lineage>
</organism>
<evidence type="ECO:0000256" key="1">
    <source>
        <dbReference type="SAM" id="Phobius"/>
    </source>
</evidence>
<sequence length="288" mass="32056">MLVSIIIYLLVQSQGRLSKARKATFSLTIIMYILSTTTLFIMLSQSLLEEDSRVWVVIGTTIGVTNVIFAEVIIFWRVWVVWSRQRWITILPALSLLVSTGLGYYSASRSASFDFGDAFQVVSLLSVAANNVVSTLLIAGRIWYLQRRINQVLTQAPGGDQQISSKAPMRIATIIIESGALYSCFYISGIILFKWSSVAVIVILGLLTQMAGILPTMIMLLVHLDMTPGARVAQEYDDMIQLTTHARSEETAVEWEERRGDGEDVIYIGRHDTVEVNVSLADGNNDEK</sequence>
<name>A0A8H5F998_9AGAR</name>
<feature type="transmembrane region" description="Helical" evidence="1">
    <location>
        <begin position="55"/>
        <end position="76"/>
    </location>
</feature>
<dbReference type="Proteomes" id="UP000567179">
    <property type="component" value="Unassembled WGS sequence"/>
</dbReference>
<proteinExistence type="predicted"/>
<dbReference type="EMBL" id="JAACJJ010000005">
    <property type="protein sequence ID" value="KAF5328242.1"/>
    <property type="molecule type" value="Genomic_DNA"/>
</dbReference>